<comment type="caution">
    <text evidence="1">The sequence shown here is derived from an EMBL/GenBank/DDBJ whole genome shotgun (WGS) entry which is preliminary data.</text>
</comment>
<reference evidence="1 2" key="1">
    <citation type="submission" date="2016-07" db="EMBL/GenBank/DDBJ databases">
        <title>Pervasive Adenine N6-methylation of Active Genes in Fungi.</title>
        <authorList>
            <consortium name="DOE Joint Genome Institute"/>
            <person name="Mondo S.J."/>
            <person name="Dannebaum R.O."/>
            <person name="Kuo R.C."/>
            <person name="Labutti K."/>
            <person name="Haridas S."/>
            <person name="Kuo A."/>
            <person name="Salamov A."/>
            <person name="Ahrendt S.R."/>
            <person name="Lipzen A."/>
            <person name="Sullivan W."/>
            <person name="Andreopoulos W.B."/>
            <person name="Clum A."/>
            <person name="Lindquist E."/>
            <person name="Daum C."/>
            <person name="Ramamoorthy G.K."/>
            <person name="Gryganskyi A."/>
            <person name="Culley D."/>
            <person name="Magnuson J.K."/>
            <person name="James T.Y."/>
            <person name="O'Malley M.A."/>
            <person name="Stajich J.E."/>
            <person name="Spatafora J.W."/>
            <person name="Visel A."/>
            <person name="Grigoriev I.V."/>
        </authorList>
    </citation>
    <scope>NUCLEOTIDE SEQUENCE [LARGE SCALE GENOMIC DNA]</scope>
    <source>
        <strain evidence="1 2">PL171</strain>
    </source>
</reference>
<proteinExistence type="predicted"/>
<dbReference type="EMBL" id="MCFL01000083">
    <property type="protein sequence ID" value="ORZ30518.1"/>
    <property type="molecule type" value="Genomic_DNA"/>
</dbReference>
<dbReference type="AlphaFoldDB" id="A0A1Y2H7F3"/>
<protein>
    <submittedName>
        <fullName evidence="1">Uncharacterized protein</fullName>
    </submittedName>
</protein>
<evidence type="ECO:0000313" key="2">
    <source>
        <dbReference type="Proteomes" id="UP000193411"/>
    </source>
</evidence>
<dbReference type="Gene3D" id="1.25.40.10">
    <property type="entry name" value="Tetratricopeptide repeat domain"/>
    <property type="match status" value="1"/>
</dbReference>
<evidence type="ECO:0000313" key="1">
    <source>
        <dbReference type="EMBL" id="ORZ30518.1"/>
    </source>
</evidence>
<keyword evidence="2" id="KW-1185">Reference proteome</keyword>
<name>A0A1Y2H7F3_9FUNG</name>
<dbReference type="Proteomes" id="UP000193411">
    <property type="component" value="Unassembled WGS sequence"/>
</dbReference>
<dbReference type="OrthoDB" id="5563914at2759"/>
<dbReference type="InterPro" id="IPR011990">
    <property type="entry name" value="TPR-like_helical_dom_sf"/>
</dbReference>
<accession>A0A1Y2H7F3</accession>
<gene>
    <name evidence="1" type="ORF">BCR44DRAFT_34406</name>
</gene>
<sequence>MCMPLLAAFASVPDVVSMERIVDRHIPDYHQCELAEDRQRIAGVLFKGYALNNNYTRCLALWQYLTSQGTAPHPSIQAMVLDACGYMNRVDHLDDIVGLLERQPWGGCDINVWTSAVEAYLRLLRLDRALHVATRIVPNKGLEPNKKFVGVLLTVRRDANRTLDSKAVAKYLSTLSPKLVAEVRRDLRERGAL</sequence>
<organism evidence="1 2">
    <name type="scientific">Catenaria anguillulae PL171</name>
    <dbReference type="NCBI Taxonomy" id="765915"/>
    <lineage>
        <taxon>Eukaryota</taxon>
        <taxon>Fungi</taxon>
        <taxon>Fungi incertae sedis</taxon>
        <taxon>Blastocladiomycota</taxon>
        <taxon>Blastocladiomycetes</taxon>
        <taxon>Blastocladiales</taxon>
        <taxon>Catenariaceae</taxon>
        <taxon>Catenaria</taxon>
    </lineage>
</organism>